<evidence type="ECO:0000256" key="2">
    <source>
        <dbReference type="ARBA" id="ARBA00022448"/>
    </source>
</evidence>
<dbReference type="PANTHER" id="PTHR12428">
    <property type="entry name" value="OXA1"/>
    <property type="match status" value="1"/>
</dbReference>
<name>A0A1F6CTR2_9BACT</name>
<dbReference type="Pfam" id="PF02096">
    <property type="entry name" value="60KD_IMP"/>
    <property type="match status" value="1"/>
</dbReference>
<evidence type="ECO:0000256" key="4">
    <source>
        <dbReference type="ARBA" id="ARBA00022692"/>
    </source>
</evidence>
<keyword evidence="2" id="KW-0813">Transport</keyword>
<organism evidence="12 13">
    <name type="scientific">Candidatus Kaiserbacteria bacterium RIFCSPHIGHO2_01_FULL_53_29</name>
    <dbReference type="NCBI Taxonomy" id="1798480"/>
    <lineage>
        <taxon>Bacteria</taxon>
        <taxon>Candidatus Kaiseribacteriota</taxon>
    </lineage>
</organism>
<evidence type="ECO:0000256" key="8">
    <source>
        <dbReference type="ARBA" id="ARBA00023186"/>
    </source>
</evidence>
<evidence type="ECO:0000313" key="13">
    <source>
        <dbReference type="Proteomes" id="UP000176863"/>
    </source>
</evidence>
<dbReference type="NCBIfam" id="TIGR03592">
    <property type="entry name" value="yidC_oxa1_cterm"/>
    <property type="match status" value="1"/>
</dbReference>
<reference evidence="12 13" key="1">
    <citation type="journal article" date="2016" name="Nat. Commun.">
        <title>Thousands of microbial genomes shed light on interconnected biogeochemical processes in an aquifer system.</title>
        <authorList>
            <person name="Anantharaman K."/>
            <person name="Brown C.T."/>
            <person name="Hug L.A."/>
            <person name="Sharon I."/>
            <person name="Castelle C.J."/>
            <person name="Probst A.J."/>
            <person name="Thomas B.C."/>
            <person name="Singh A."/>
            <person name="Wilkins M.J."/>
            <person name="Karaoz U."/>
            <person name="Brodie E.L."/>
            <person name="Williams K.H."/>
            <person name="Hubbard S.S."/>
            <person name="Banfield J.F."/>
        </authorList>
    </citation>
    <scope>NUCLEOTIDE SEQUENCE [LARGE SCALE GENOMIC DNA]</scope>
</reference>
<dbReference type="GO" id="GO:0032977">
    <property type="term" value="F:membrane insertase activity"/>
    <property type="evidence" value="ECO:0007669"/>
    <property type="project" value="InterPro"/>
</dbReference>
<dbReference type="InterPro" id="IPR047196">
    <property type="entry name" value="YidC_ALB_C"/>
</dbReference>
<evidence type="ECO:0000256" key="6">
    <source>
        <dbReference type="ARBA" id="ARBA00022989"/>
    </source>
</evidence>
<evidence type="ECO:0000256" key="5">
    <source>
        <dbReference type="ARBA" id="ARBA00022927"/>
    </source>
</evidence>
<evidence type="ECO:0000256" key="10">
    <source>
        <dbReference type="SAM" id="Phobius"/>
    </source>
</evidence>
<feature type="transmembrane region" description="Helical" evidence="10">
    <location>
        <begin position="20"/>
        <end position="45"/>
    </location>
</feature>
<dbReference type="GO" id="GO:0015031">
    <property type="term" value="P:protein transport"/>
    <property type="evidence" value="ECO:0007669"/>
    <property type="project" value="UniProtKB-KW"/>
</dbReference>
<evidence type="ECO:0000256" key="3">
    <source>
        <dbReference type="ARBA" id="ARBA00022475"/>
    </source>
</evidence>
<dbReference type="Proteomes" id="UP000176863">
    <property type="component" value="Unassembled WGS sequence"/>
</dbReference>
<dbReference type="InterPro" id="IPR001708">
    <property type="entry name" value="YidC/ALB3/OXA1/COX18"/>
</dbReference>
<sequence length="248" mass="27340">MISTLFHATVYDPLYNGLVFFVGVIPTHDVGLAVIALTIVVRIIIYPLSQRVIESQLAMKKVAPAVEEIKKKYKKNSPEQSQAIFALYRERGVHPFASLGLLLVQFPVLIGLYWVFLNGGLPNIDTSLLYSFVPVPESVNMEFLGYVDMAASHNLVLAALIALSQLAYSRLSMGPREKALESTPVEASLSGDMAKSFDLQARYVFPAMFGIISYFVASAAPLYWLTSNVFMIGQELASGKRFGRSSPH</sequence>
<evidence type="ECO:0000259" key="11">
    <source>
        <dbReference type="Pfam" id="PF02096"/>
    </source>
</evidence>
<evidence type="ECO:0000256" key="9">
    <source>
        <dbReference type="RuleBase" id="RU003945"/>
    </source>
</evidence>
<proteinExistence type="inferred from homology"/>
<keyword evidence="4 9" id="KW-0812">Transmembrane</keyword>
<comment type="similarity">
    <text evidence="9">Belongs to the OXA1/ALB3/YidC family.</text>
</comment>
<dbReference type="AlphaFoldDB" id="A0A1F6CTR2"/>
<keyword evidence="8" id="KW-0143">Chaperone</keyword>
<evidence type="ECO:0000256" key="1">
    <source>
        <dbReference type="ARBA" id="ARBA00004651"/>
    </source>
</evidence>
<feature type="transmembrane region" description="Helical" evidence="10">
    <location>
        <begin position="143"/>
        <end position="168"/>
    </location>
</feature>
<keyword evidence="7 10" id="KW-0472">Membrane</keyword>
<dbReference type="GO" id="GO:0051205">
    <property type="term" value="P:protein insertion into membrane"/>
    <property type="evidence" value="ECO:0007669"/>
    <property type="project" value="TreeGrafter"/>
</dbReference>
<dbReference type="CDD" id="cd20070">
    <property type="entry name" value="5TM_YidC_Alb3"/>
    <property type="match status" value="1"/>
</dbReference>
<dbReference type="InterPro" id="IPR028055">
    <property type="entry name" value="YidC/Oxa/ALB_C"/>
</dbReference>
<feature type="transmembrane region" description="Helical" evidence="10">
    <location>
        <begin position="203"/>
        <end position="224"/>
    </location>
</feature>
<dbReference type="PANTHER" id="PTHR12428:SF65">
    <property type="entry name" value="CYTOCHROME C OXIDASE ASSEMBLY PROTEIN COX18, MITOCHONDRIAL"/>
    <property type="match status" value="1"/>
</dbReference>
<dbReference type="EMBL" id="MFKT01000029">
    <property type="protein sequence ID" value="OGG52411.1"/>
    <property type="molecule type" value="Genomic_DNA"/>
</dbReference>
<keyword evidence="6 10" id="KW-1133">Transmembrane helix</keyword>
<accession>A0A1F6CTR2</accession>
<gene>
    <name evidence="12" type="ORF">A2851_05195</name>
</gene>
<feature type="domain" description="Membrane insertase YidC/Oxa/ALB C-terminal" evidence="11">
    <location>
        <begin position="31"/>
        <end position="236"/>
    </location>
</feature>
<evidence type="ECO:0000256" key="7">
    <source>
        <dbReference type="ARBA" id="ARBA00023136"/>
    </source>
</evidence>
<comment type="subcellular location">
    <subcellularLocation>
        <location evidence="1">Cell membrane</location>
        <topology evidence="1">Multi-pass membrane protein</topology>
    </subcellularLocation>
    <subcellularLocation>
        <location evidence="9">Membrane</location>
        <topology evidence="9">Multi-pass membrane protein</topology>
    </subcellularLocation>
</comment>
<keyword evidence="5" id="KW-0653">Protein transport</keyword>
<comment type="caution">
    <text evidence="12">The sequence shown here is derived from an EMBL/GenBank/DDBJ whole genome shotgun (WGS) entry which is preliminary data.</text>
</comment>
<dbReference type="GO" id="GO:0005886">
    <property type="term" value="C:plasma membrane"/>
    <property type="evidence" value="ECO:0007669"/>
    <property type="project" value="UniProtKB-SubCell"/>
</dbReference>
<protein>
    <recommendedName>
        <fullName evidence="11">Membrane insertase YidC/Oxa/ALB C-terminal domain-containing protein</fullName>
    </recommendedName>
</protein>
<feature type="transmembrane region" description="Helical" evidence="10">
    <location>
        <begin position="96"/>
        <end position="116"/>
    </location>
</feature>
<evidence type="ECO:0000313" key="12">
    <source>
        <dbReference type="EMBL" id="OGG52411.1"/>
    </source>
</evidence>
<keyword evidence="3" id="KW-1003">Cell membrane</keyword>
<dbReference type="STRING" id="1798480.A2851_05195"/>